<evidence type="ECO:0000256" key="7">
    <source>
        <dbReference type="PIRSR" id="PIRSR600101-2"/>
    </source>
</evidence>
<organism evidence="10 11">
    <name type="scientific">Scheffersomyces stipitis (strain ATCC 58785 / CBS 6054 / NBRC 10063 / NRRL Y-11545)</name>
    <name type="common">Yeast</name>
    <name type="synonym">Pichia stipitis</name>
    <dbReference type="NCBI Taxonomy" id="322104"/>
    <lineage>
        <taxon>Eukaryota</taxon>
        <taxon>Fungi</taxon>
        <taxon>Dikarya</taxon>
        <taxon>Ascomycota</taxon>
        <taxon>Saccharomycotina</taxon>
        <taxon>Pichiomycetes</taxon>
        <taxon>Debaryomycetaceae</taxon>
        <taxon>Scheffersomyces</taxon>
    </lineage>
</organism>
<dbReference type="STRING" id="322104.A3LX55"/>
<protein>
    <recommendedName>
        <fullName evidence="8">Glutathione hydrolase</fullName>
        <ecNumber evidence="8">2.3.2.2</ecNumber>
        <ecNumber evidence="8">3.4.19.13</ecNumber>
    </recommendedName>
    <alternativeName>
        <fullName evidence="8">Gamma-glutamyltransferase</fullName>
    </alternativeName>
    <alternativeName>
        <fullName evidence="8">Gamma-glutamyltranspeptidase</fullName>
    </alternativeName>
</protein>
<dbReference type="FunCoup" id="A3LX55">
    <property type="interactions" value="177"/>
</dbReference>
<dbReference type="eggNOG" id="KOG2410">
    <property type="taxonomic scope" value="Eukaryota"/>
</dbReference>
<dbReference type="InParanoid" id="A3LX55"/>
<keyword evidence="9" id="KW-0472">Membrane</keyword>
<keyword evidence="11" id="KW-1185">Reference proteome</keyword>
<keyword evidence="9" id="KW-0812">Transmembrane</keyword>
<dbReference type="MEROPS" id="T03.012"/>
<dbReference type="SUPFAM" id="SSF56235">
    <property type="entry name" value="N-terminal nucleophile aminohydrolases (Ntn hydrolases)"/>
    <property type="match status" value="1"/>
</dbReference>
<dbReference type="NCBIfam" id="TIGR00066">
    <property type="entry name" value="g_glut_trans"/>
    <property type="match status" value="1"/>
</dbReference>
<dbReference type="InterPro" id="IPR029055">
    <property type="entry name" value="Ntn_hydrolases_N"/>
</dbReference>
<dbReference type="Gene3D" id="1.10.246.130">
    <property type="match status" value="1"/>
</dbReference>
<dbReference type="EC" id="3.4.19.13" evidence="8"/>
<comment type="pathway">
    <text evidence="3 8">Sulfur metabolism; glutathione metabolism.</text>
</comment>
<dbReference type="PANTHER" id="PTHR11686">
    <property type="entry name" value="GAMMA GLUTAMYL TRANSPEPTIDASE"/>
    <property type="match status" value="1"/>
</dbReference>
<dbReference type="HOGENOM" id="CLU_014813_4_0_1"/>
<dbReference type="InterPro" id="IPR043138">
    <property type="entry name" value="GGT_lsub"/>
</dbReference>
<dbReference type="PRINTS" id="PR01210">
    <property type="entry name" value="GGTRANSPTASE"/>
</dbReference>
<name>A3LX55_PICST</name>
<dbReference type="OrthoDB" id="1081007at2759"/>
<dbReference type="GO" id="GO:0006805">
    <property type="term" value="P:xenobiotic metabolic process"/>
    <property type="evidence" value="ECO:0007669"/>
    <property type="project" value="EnsemblFungi"/>
</dbReference>
<dbReference type="GO" id="GO:0036374">
    <property type="term" value="F:glutathione hydrolase activity"/>
    <property type="evidence" value="ECO:0007669"/>
    <property type="project" value="UniProtKB-UniRule"/>
</dbReference>
<evidence type="ECO:0000256" key="3">
    <source>
        <dbReference type="ARBA" id="ARBA00005115"/>
    </source>
</evidence>
<dbReference type="GO" id="GO:0005886">
    <property type="term" value="C:plasma membrane"/>
    <property type="evidence" value="ECO:0007669"/>
    <property type="project" value="TreeGrafter"/>
</dbReference>
<comment type="similarity">
    <text evidence="4">Belongs to the gamma-glutamyltransferase family.</text>
</comment>
<keyword evidence="8" id="KW-0378">Hydrolase</keyword>
<sequence length="650" mass="72516">MTLNEKTTLLQHQQQRSVRGLRYLPAIHFKSRFLVVLAAIMTILVMHTLLVLQGKQPLLEEKIKYIKRPDPYRSLHKIFINDDPLLDRIGVPTLSPSEEHLHLGSKAMVTSDVPLCSTMGKDILLSGGNAADAAVTVALCIGTINSHSSGIGGGGFIVSKHKNDFISIDAREMAPSGAFKDMYGDNFVLSKIGGLAIAVPGELKGLYELFVRHGSGRLSWKQLLEPVIHLNRNGFRCTKVLETVIAMENSIVFSQVPEIKTNWDFIFKNDETVKEGDWIRRPNYANTLELIANNGSSAVFYDPEGPIVGSLVKTIKQFGGILTKDDFKNYKVNVEHPINVNLTIGDKDLSVYTANGVSSGLALVAGLNFFNEIINDKDDVSLTHKLVESFKWLSAIRSEFGDVNIDNYKQDLITKYTSKSWIKEVFDKGEYSDERTFPWTNYHPKYELTEPEGTSHFSIIDEEDNAISMTTTVNLLFGSLVYDNSTGIILNNEMDDFSQPKVPNAFNLTPSIYNFIGPHKRPLSSTAPTIIVDSDTGKPDLLIGAAGGSRIPTAVLQAIVRIYYERKQLLHTISFPRLHHQLIPRNIMVENFTVFDDEHGHNNIQTALCKLGHTFYESGSLTSMNGIHRNGDHLEGVSDFWRKRGEADGY</sequence>
<feature type="active site" description="Nucleophile" evidence="6">
    <location>
        <position position="454"/>
    </location>
</feature>
<feature type="binding site" evidence="7">
    <location>
        <position position="171"/>
    </location>
    <ligand>
        <name>L-glutamate</name>
        <dbReference type="ChEBI" id="CHEBI:29985"/>
    </ligand>
</feature>
<dbReference type="InterPro" id="IPR043137">
    <property type="entry name" value="GGT_ssub_C"/>
</dbReference>
<comment type="catalytic activity">
    <reaction evidence="5 8">
        <text>an N-terminal (5-L-glutamyl)-[peptide] + an alpha-amino acid = 5-L-glutamyl amino acid + an N-terminal L-alpha-aminoacyl-[peptide]</text>
        <dbReference type="Rhea" id="RHEA:23904"/>
        <dbReference type="Rhea" id="RHEA-COMP:9780"/>
        <dbReference type="Rhea" id="RHEA-COMP:9795"/>
        <dbReference type="ChEBI" id="CHEBI:77644"/>
        <dbReference type="ChEBI" id="CHEBI:78597"/>
        <dbReference type="ChEBI" id="CHEBI:78599"/>
        <dbReference type="ChEBI" id="CHEBI:78608"/>
        <dbReference type="EC" id="2.3.2.2"/>
    </reaction>
</comment>
<dbReference type="KEGG" id="pic:PICST_78698"/>
<dbReference type="GO" id="GO:0006751">
    <property type="term" value="P:glutathione catabolic process"/>
    <property type="evidence" value="ECO:0007669"/>
    <property type="project" value="UniProtKB-UniRule"/>
</dbReference>
<evidence type="ECO:0000256" key="5">
    <source>
        <dbReference type="ARBA" id="ARBA00047417"/>
    </source>
</evidence>
<dbReference type="UniPathway" id="UPA00204"/>
<evidence type="ECO:0000256" key="8">
    <source>
        <dbReference type="RuleBase" id="RU368068"/>
    </source>
</evidence>
<feature type="transmembrane region" description="Helical" evidence="9">
    <location>
        <begin position="33"/>
        <end position="52"/>
    </location>
</feature>
<keyword evidence="8 10" id="KW-0012">Acyltransferase</keyword>
<dbReference type="AlphaFoldDB" id="A3LX55"/>
<evidence type="ECO:0000256" key="2">
    <source>
        <dbReference type="ARBA" id="ARBA00001089"/>
    </source>
</evidence>
<keyword evidence="9" id="KW-1133">Transmembrane helix</keyword>
<dbReference type="Gene3D" id="3.60.20.40">
    <property type="match status" value="1"/>
</dbReference>
<feature type="binding site" evidence="7">
    <location>
        <position position="496"/>
    </location>
    <ligand>
        <name>L-glutamate</name>
        <dbReference type="ChEBI" id="CHEBI:29985"/>
    </ligand>
</feature>
<evidence type="ECO:0000256" key="4">
    <source>
        <dbReference type="ARBA" id="ARBA00009381"/>
    </source>
</evidence>
<feature type="binding site" evidence="7">
    <location>
        <begin position="472"/>
        <end position="474"/>
    </location>
    <ligand>
        <name>L-glutamate</name>
        <dbReference type="ChEBI" id="CHEBI:29985"/>
    </ligand>
</feature>
<dbReference type="Pfam" id="PF01019">
    <property type="entry name" value="G_glu_transpept"/>
    <property type="match status" value="1"/>
</dbReference>
<evidence type="ECO:0000256" key="9">
    <source>
        <dbReference type="SAM" id="Phobius"/>
    </source>
</evidence>
<dbReference type="PANTHER" id="PTHR11686:SF9">
    <property type="entry name" value="RE13973P"/>
    <property type="match status" value="1"/>
</dbReference>
<dbReference type="EC" id="2.3.2.2" evidence="8"/>
<dbReference type="FunFam" id="3.60.20.40:FF:000001">
    <property type="entry name" value="Gamma-glutamyltranspeptidase 1"/>
    <property type="match status" value="1"/>
</dbReference>
<keyword evidence="8 10" id="KW-0808">Transferase</keyword>
<dbReference type="InterPro" id="IPR000101">
    <property type="entry name" value="GGT_peptidase"/>
</dbReference>
<dbReference type="RefSeq" id="XP_001385435.2">
    <property type="nucleotide sequence ID" value="XM_001385398.1"/>
</dbReference>
<dbReference type="OMA" id="ICGMGPP"/>
<dbReference type="GO" id="GO:0000324">
    <property type="term" value="C:fungal-type vacuole"/>
    <property type="evidence" value="ECO:0007669"/>
    <property type="project" value="EnsemblFungi"/>
</dbReference>
<dbReference type="GeneID" id="4840094"/>
<dbReference type="Proteomes" id="UP000002258">
    <property type="component" value="Chromosome 6"/>
</dbReference>
<accession>A3LX55</accession>
<comment type="catalytic activity">
    <reaction evidence="2 8">
        <text>glutathione + H2O = L-cysteinylglycine + L-glutamate</text>
        <dbReference type="Rhea" id="RHEA:28807"/>
        <dbReference type="ChEBI" id="CHEBI:15377"/>
        <dbReference type="ChEBI" id="CHEBI:29985"/>
        <dbReference type="ChEBI" id="CHEBI:57925"/>
        <dbReference type="ChEBI" id="CHEBI:61694"/>
        <dbReference type="EC" id="3.4.19.13"/>
    </reaction>
</comment>
<reference evidence="10 11" key="1">
    <citation type="journal article" date="2007" name="Nat. Biotechnol.">
        <title>Genome sequence of the lignocellulose-bioconverting and xylose-fermenting yeast Pichia stipitis.</title>
        <authorList>
            <person name="Jeffries T.W."/>
            <person name="Grigoriev I.V."/>
            <person name="Grimwood J."/>
            <person name="Laplaza J.M."/>
            <person name="Aerts A."/>
            <person name="Salamov A."/>
            <person name="Schmutz J."/>
            <person name="Lindquist E."/>
            <person name="Dehal P."/>
            <person name="Shapiro H."/>
            <person name="Jin Y.S."/>
            <person name="Passoth V."/>
            <person name="Richardson P.M."/>
        </authorList>
    </citation>
    <scope>NUCLEOTIDE SEQUENCE [LARGE SCALE GENOMIC DNA]</scope>
    <source>
        <strain evidence="11">ATCC 58785 / CBS 6054 / NBRC 10063 / NRRL Y-11545</strain>
    </source>
</reference>
<evidence type="ECO:0000256" key="1">
    <source>
        <dbReference type="ARBA" id="ARBA00001049"/>
    </source>
</evidence>
<feature type="binding site" evidence="7">
    <location>
        <begin position="524"/>
        <end position="525"/>
    </location>
    <ligand>
        <name>L-glutamate</name>
        <dbReference type="ChEBI" id="CHEBI:29985"/>
    </ligand>
</feature>
<gene>
    <name evidence="10" type="primary">EMC38</name>
    <name evidence="10" type="ORF">PICST_78698</name>
</gene>
<proteinExistence type="inferred from homology"/>
<evidence type="ECO:0000313" key="10">
    <source>
        <dbReference type="EMBL" id="ABN67406.2"/>
    </source>
</evidence>
<evidence type="ECO:0000313" key="11">
    <source>
        <dbReference type="Proteomes" id="UP000002258"/>
    </source>
</evidence>
<feature type="binding site" evidence="7">
    <location>
        <position position="548"/>
    </location>
    <ligand>
        <name>L-glutamate</name>
        <dbReference type="ChEBI" id="CHEBI:29985"/>
    </ligand>
</feature>
<comment type="catalytic activity">
    <reaction evidence="1 8">
        <text>an S-substituted glutathione + H2O = an S-substituted L-cysteinylglycine + L-glutamate</text>
        <dbReference type="Rhea" id="RHEA:59468"/>
        <dbReference type="ChEBI" id="CHEBI:15377"/>
        <dbReference type="ChEBI" id="CHEBI:29985"/>
        <dbReference type="ChEBI" id="CHEBI:90779"/>
        <dbReference type="ChEBI" id="CHEBI:143103"/>
        <dbReference type="EC" id="3.4.19.13"/>
    </reaction>
</comment>
<evidence type="ECO:0000256" key="6">
    <source>
        <dbReference type="PIRSR" id="PIRSR600101-1"/>
    </source>
</evidence>
<dbReference type="GO" id="GO:0103068">
    <property type="term" value="F:leukotriene C4 gamma-glutamyl transferase activity"/>
    <property type="evidence" value="ECO:0007669"/>
    <property type="project" value="UniProtKB-EC"/>
</dbReference>
<comment type="function">
    <text evidence="8">Cleaves the gamma-glutamyl peptide bond of glutathione and glutathione conjugates.</text>
</comment>
<dbReference type="EMBL" id="CP000500">
    <property type="protein sequence ID" value="ABN67406.2"/>
    <property type="molecule type" value="Genomic_DNA"/>
</dbReference>